<dbReference type="InterPro" id="IPR052188">
    <property type="entry name" value="Ni-pincer_cofactor_biosynth"/>
</dbReference>
<dbReference type="Proteomes" id="UP001174909">
    <property type="component" value="Unassembled WGS sequence"/>
</dbReference>
<dbReference type="InterPro" id="IPR022310">
    <property type="entry name" value="NAD/GMP_synthase"/>
</dbReference>
<evidence type="ECO:0000313" key="2">
    <source>
        <dbReference type="EMBL" id="CAI8036514.1"/>
    </source>
</evidence>
<dbReference type="InterPro" id="IPR014729">
    <property type="entry name" value="Rossmann-like_a/b/a_fold"/>
</dbReference>
<organism evidence="2 3">
    <name type="scientific">Geodia barretti</name>
    <name type="common">Barrett's horny sponge</name>
    <dbReference type="NCBI Taxonomy" id="519541"/>
    <lineage>
        <taxon>Eukaryota</taxon>
        <taxon>Metazoa</taxon>
        <taxon>Porifera</taxon>
        <taxon>Demospongiae</taxon>
        <taxon>Heteroscleromorpha</taxon>
        <taxon>Tetractinellida</taxon>
        <taxon>Astrophorina</taxon>
        <taxon>Geodiidae</taxon>
        <taxon>Geodia</taxon>
    </lineage>
</organism>
<sequence length="259" mass="28158">MGSVVIAFSGGVDSALLAVVAHRVLGSNALAVTAISPALAARDLGDAEQVADQFGINHRVIRTAELEREGYVANTPMRCYFCKTELYDQLGVVAADEDIAWIANGANTDDLGDYRPGMTAATEHNVRSPMVEAQIDKAQVREAARWLGVPLWDKPAQPCLSSRIPYGTPVTIESLGRIEEAEDALRELGLREVRARHHDRLCRVEVGENEMDLAFERRAEIVSRLKALGYLWVSLDLSGLRSGSLNDVLRTTETASGAS</sequence>
<dbReference type="AlphaFoldDB" id="A0AA35SVS1"/>
<dbReference type="Pfam" id="PF02540">
    <property type="entry name" value="NAD_synthase"/>
    <property type="match status" value="1"/>
</dbReference>
<comment type="caution">
    <text evidence="2">The sequence shown here is derived from an EMBL/GenBank/DDBJ whole genome shotgun (WGS) entry which is preliminary data.</text>
</comment>
<keyword evidence="3" id="KW-1185">Reference proteome</keyword>
<gene>
    <name evidence="2" type="ORF">GBAR_LOCUS20455</name>
</gene>
<name>A0AA35SVS1_GEOBA</name>
<accession>A0AA35SVS1</accession>
<dbReference type="GO" id="GO:0016884">
    <property type="term" value="F:carbon-nitrogen ligase activity, with glutamine as amido-N-donor"/>
    <property type="evidence" value="ECO:0007669"/>
    <property type="project" value="UniProtKB-ARBA"/>
</dbReference>
<dbReference type="InterPro" id="IPR005232">
    <property type="entry name" value="LarE"/>
</dbReference>
<protein>
    <submittedName>
        <fullName evidence="2">Uncharacterized protein slr1717</fullName>
    </submittedName>
</protein>
<dbReference type="GO" id="GO:0006163">
    <property type="term" value="P:purine nucleotide metabolic process"/>
    <property type="evidence" value="ECO:0007669"/>
    <property type="project" value="UniProtKB-ARBA"/>
</dbReference>
<evidence type="ECO:0000313" key="3">
    <source>
        <dbReference type="Proteomes" id="UP001174909"/>
    </source>
</evidence>
<dbReference type="EMBL" id="CASHTH010002875">
    <property type="protein sequence ID" value="CAI8036514.1"/>
    <property type="molecule type" value="Genomic_DNA"/>
</dbReference>
<dbReference type="PIRSF" id="PIRSF006661">
    <property type="entry name" value="PP-lp_UCP006661"/>
    <property type="match status" value="1"/>
</dbReference>
<evidence type="ECO:0000259" key="1">
    <source>
        <dbReference type="Pfam" id="PF02540"/>
    </source>
</evidence>
<dbReference type="GO" id="GO:0016783">
    <property type="term" value="F:sulfurtransferase activity"/>
    <property type="evidence" value="ECO:0007669"/>
    <property type="project" value="InterPro"/>
</dbReference>
<dbReference type="CDD" id="cd01990">
    <property type="entry name" value="LarE-like"/>
    <property type="match status" value="1"/>
</dbReference>
<dbReference type="SUPFAM" id="SSF52402">
    <property type="entry name" value="Adenine nucleotide alpha hydrolases-like"/>
    <property type="match status" value="1"/>
</dbReference>
<reference evidence="2" key="1">
    <citation type="submission" date="2023-03" db="EMBL/GenBank/DDBJ databases">
        <authorList>
            <person name="Steffen K."/>
            <person name="Cardenas P."/>
        </authorList>
    </citation>
    <scope>NUCLEOTIDE SEQUENCE</scope>
</reference>
<feature type="domain" description="NAD/GMP synthase" evidence="1">
    <location>
        <begin position="3"/>
        <end position="63"/>
    </location>
</feature>
<dbReference type="PANTHER" id="PTHR43169:SF2">
    <property type="entry name" value="NAD_GMP SYNTHASE DOMAIN-CONTAINING PROTEIN"/>
    <property type="match status" value="1"/>
</dbReference>
<dbReference type="NCBIfam" id="TIGR00268">
    <property type="entry name" value="ATP-dependent sacrificial sulfur transferase LarE"/>
    <property type="match status" value="1"/>
</dbReference>
<proteinExistence type="predicted"/>
<dbReference type="Gene3D" id="3.40.50.620">
    <property type="entry name" value="HUPs"/>
    <property type="match status" value="1"/>
</dbReference>
<dbReference type="PANTHER" id="PTHR43169">
    <property type="entry name" value="EXSB FAMILY PROTEIN"/>
    <property type="match status" value="1"/>
</dbReference>